<dbReference type="Proteomes" id="UP001605036">
    <property type="component" value="Unassembled WGS sequence"/>
</dbReference>
<accession>A0ABD1ZAB4</accession>
<dbReference type="PROSITE" id="PS51667">
    <property type="entry name" value="WRC"/>
    <property type="match status" value="1"/>
</dbReference>
<evidence type="ECO:0000256" key="1">
    <source>
        <dbReference type="ARBA" id="ARBA00023242"/>
    </source>
</evidence>
<gene>
    <name evidence="4" type="ORF">R1flu_011921</name>
</gene>
<feature type="domain" description="WRC" evidence="3">
    <location>
        <begin position="303"/>
        <end position="348"/>
    </location>
</feature>
<feature type="compositionally biased region" description="Basic and acidic residues" evidence="2">
    <location>
        <begin position="262"/>
        <end position="279"/>
    </location>
</feature>
<evidence type="ECO:0000256" key="2">
    <source>
        <dbReference type="SAM" id="MobiDB-lite"/>
    </source>
</evidence>
<feature type="compositionally biased region" description="Polar residues" evidence="2">
    <location>
        <begin position="124"/>
        <end position="136"/>
    </location>
</feature>
<dbReference type="PANTHER" id="PTHR34122:SF4">
    <property type="entry name" value="WRC DOMAIN-CONTAINING PROTEIN"/>
    <property type="match status" value="1"/>
</dbReference>
<organism evidence="4 5">
    <name type="scientific">Riccia fluitans</name>
    <dbReference type="NCBI Taxonomy" id="41844"/>
    <lineage>
        <taxon>Eukaryota</taxon>
        <taxon>Viridiplantae</taxon>
        <taxon>Streptophyta</taxon>
        <taxon>Embryophyta</taxon>
        <taxon>Marchantiophyta</taxon>
        <taxon>Marchantiopsida</taxon>
        <taxon>Marchantiidae</taxon>
        <taxon>Marchantiales</taxon>
        <taxon>Ricciaceae</taxon>
        <taxon>Riccia</taxon>
    </lineage>
</organism>
<proteinExistence type="predicted"/>
<sequence>MRIRKSRMSSRFTPEFCEAHGIVYGPALDSTRRIISEFNRQPPESTETRIAKPLMLDATKEVHNDAGTSHTSEETESAPIRIRDFVLAPHVRSTAGKKFQYCARTHQSTASVSDAGRATDSSERTATQHSNGTRSKVPTEKVNSDASSRPVGKRKLEQQKKAPPVQHVEPETPRNPQVPKQFTSNKSVTGSGQITGSRKRPRSKIMEPDSRTAQDKGTARPRSDYECRAREPATCTDTDMVLSSGTPMRELDVVFSTGAAGRRPEVEERRQGNESKEKTPGASNFPEGWSYRGLAQIAEQDKPPQGKQCGRTDGRSWRCPLKVQEGYTLCEHHLSKFRIKKISKENKRKRYIEWKRKRQLELEQQEEKEKGEQDVEQDEDEQKRLEPPTPDSVPDQTPATGEHDVPMRFRRKQKKTVKLSVL</sequence>
<feature type="region of interest" description="Disordered" evidence="2">
    <location>
        <begin position="360"/>
        <end position="422"/>
    </location>
</feature>
<dbReference type="AlphaFoldDB" id="A0ABD1ZAB4"/>
<evidence type="ECO:0000313" key="5">
    <source>
        <dbReference type="Proteomes" id="UP001605036"/>
    </source>
</evidence>
<evidence type="ECO:0000259" key="3">
    <source>
        <dbReference type="PROSITE" id="PS51667"/>
    </source>
</evidence>
<feature type="compositionally biased region" description="Basic residues" evidence="2">
    <location>
        <begin position="408"/>
        <end position="422"/>
    </location>
</feature>
<reference evidence="4 5" key="1">
    <citation type="submission" date="2024-09" db="EMBL/GenBank/DDBJ databases">
        <title>Chromosome-scale assembly of Riccia fluitans.</title>
        <authorList>
            <person name="Paukszto L."/>
            <person name="Sawicki J."/>
            <person name="Karawczyk K."/>
            <person name="Piernik-Szablinska J."/>
            <person name="Szczecinska M."/>
            <person name="Mazdziarz M."/>
        </authorList>
    </citation>
    <scope>NUCLEOTIDE SEQUENCE [LARGE SCALE GENOMIC DNA]</scope>
    <source>
        <strain evidence="4">Rf_01</strain>
        <tissue evidence="4">Aerial parts of the thallus</tissue>
    </source>
</reference>
<evidence type="ECO:0000313" key="4">
    <source>
        <dbReference type="EMBL" id="KAL2644334.1"/>
    </source>
</evidence>
<comment type="caution">
    <text evidence="4">The sequence shown here is derived from an EMBL/GenBank/DDBJ whole genome shotgun (WGS) entry which is preliminary data.</text>
</comment>
<keyword evidence="5" id="KW-1185">Reference proteome</keyword>
<dbReference type="InterPro" id="IPR014977">
    <property type="entry name" value="WRC_dom"/>
</dbReference>
<protein>
    <recommendedName>
        <fullName evidence="3">WRC domain-containing protein</fullName>
    </recommendedName>
</protein>
<keyword evidence="1" id="KW-0539">Nucleus</keyword>
<name>A0ABD1ZAB4_9MARC</name>
<feature type="region of interest" description="Disordered" evidence="2">
    <location>
        <begin position="258"/>
        <end position="315"/>
    </location>
</feature>
<feature type="compositionally biased region" description="Basic and acidic residues" evidence="2">
    <location>
        <begin position="299"/>
        <end position="315"/>
    </location>
</feature>
<dbReference type="EMBL" id="JBHFFA010000002">
    <property type="protein sequence ID" value="KAL2644334.1"/>
    <property type="molecule type" value="Genomic_DNA"/>
</dbReference>
<feature type="region of interest" description="Disordered" evidence="2">
    <location>
        <begin position="105"/>
        <end position="231"/>
    </location>
</feature>
<feature type="compositionally biased region" description="Basic and acidic residues" evidence="2">
    <location>
        <begin position="360"/>
        <end position="373"/>
    </location>
</feature>
<feature type="compositionally biased region" description="Polar residues" evidence="2">
    <location>
        <begin position="174"/>
        <end position="196"/>
    </location>
</feature>
<feature type="compositionally biased region" description="Basic and acidic residues" evidence="2">
    <location>
        <begin position="204"/>
        <end position="231"/>
    </location>
</feature>
<dbReference type="Pfam" id="PF08879">
    <property type="entry name" value="WRC"/>
    <property type="match status" value="1"/>
</dbReference>
<dbReference type="PANTHER" id="PTHR34122">
    <property type="entry name" value="EXPRESSED PROTEIN-RELATED"/>
    <property type="match status" value="1"/>
</dbReference>